<dbReference type="AlphaFoldDB" id="A0A8C5NHZ0"/>
<dbReference type="Proteomes" id="UP000694408">
    <property type="component" value="Unplaced"/>
</dbReference>
<dbReference type="Ensembl" id="ENSJHYT00000000285.1">
    <property type="protein sequence ID" value="ENSJHYP00000000200.1"/>
    <property type="gene ID" value="ENSJHYG00000000219.1"/>
</dbReference>
<organism evidence="1 2">
    <name type="scientific">Junco hyemalis</name>
    <name type="common">Dark-eyed junco</name>
    <dbReference type="NCBI Taxonomy" id="40217"/>
    <lineage>
        <taxon>Eukaryota</taxon>
        <taxon>Metazoa</taxon>
        <taxon>Chordata</taxon>
        <taxon>Craniata</taxon>
        <taxon>Vertebrata</taxon>
        <taxon>Euteleostomi</taxon>
        <taxon>Archelosauria</taxon>
        <taxon>Archosauria</taxon>
        <taxon>Dinosauria</taxon>
        <taxon>Saurischia</taxon>
        <taxon>Theropoda</taxon>
        <taxon>Coelurosauria</taxon>
        <taxon>Aves</taxon>
        <taxon>Neognathae</taxon>
        <taxon>Neoaves</taxon>
        <taxon>Telluraves</taxon>
        <taxon>Australaves</taxon>
        <taxon>Passeriformes</taxon>
        <taxon>Passerellidae</taxon>
        <taxon>Junco</taxon>
    </lineage>
</organism>
<proteinExistence type="predicted"/>
<keyword evidence="2" id="KW-1185">Reference proteome</keyword>
<reference evidence="1" key="1">
    <citation type="submission" date="2025-08" db="UniProtKB">
        <authorList>
            <consortium name="Ensembl"/>
        </authorList>
    </citation>
    <scope>IDENTIFICATION</scope>
</reference>
<accession>A0A8C5NHZ0</accession>
<sequence length="117" mass="12687">MPWVEESVVGPLCNGWRGLQWDFPVSHVEGTPWGPTMPWVGVGAAWGPTLGSMSGSLCTPWQRGHPKCWEALRAPSYSEPTCWPFSVGHRSGGLHGGQSTWDVPPSLSVSIQFICSP</sequence>
<reference evidence="1" key="2">
    <citation type="submission" date="2025-09" db="UniProtKB">
        <authorList>
            <consortium name="Ensembl"/>
        </authorList>
    </citation>
    <scope>IDENTIFICATION</scope>
</reference>
<evidence type="ECO:0000313" key="1">
    <source>
        <dbReference type="Ensembl" id="ENSJHYP00000000200.1"/>
    </source>
</evidence>
<evidence type="ECO:0000313" key="2">
    <source>
        <dbReference type="Proteomes" id="UP000694408"/>
    </source>
</evidence>
<protein>
    <submittedName>
        <fullName evidence="1">Uncharacterized protein</fullName>
    </submittedName>
</protein>
<name>A0A8C5NHZ0_JUNHY</name>